<feature type="transmembrane region" description="Helical" evidence="2">
    <location>
        <begin position="157"/>
        <end position="178"/>
    </location>
</feature>
<feature type="transmembrane region" description="Helical" evidence="2">
    <location>
        <begin position="348"/>
        <end position="371"/>
    </location>
</feature>
<feature type="region of interest" description="Disordered" evidence="1">
    <location>
        <begin position="1"/>
        <end position="84"/>
    </location>
</feature>
<gene>
    <name evidence="3" type="ORF">BDZ94DRAFT_1203376</name>
</gene>
<evidence type="ECO:0000313" key="4">
    <source>
        <dbReference type="Proteomes" id="UP000807353"/>
    </source>
</evidence>
<feature type="transmembrane region" description="Helical" evidence="2">
    <location>
        <begin position="184"/>
        <end position="203"/>
    </location>
</feature>
<feature type="transmembrane region" description="Helical" evidence="2">
    <location>
        <begin position="277"/>
        <end position="302"/>
    </location>
</feature>
<name>A0A9P6C9D9_9AGAR</name>
<keyword evidence="2" id="KW-1133">Transmembrane helix</keyword>
<evidence type="ECO:0000256" key="1">
    <source>
        <dbReference type="SAM" id="MobiDB-lite"/>
    </source>
</evidence>
<dbReference type="AlphaFoldDB" id="A0A9P6C9D9"/>
<protein>
    <submittedName>
        <fullName evidence="3">Uncharacterized protein</fullName>
    </submittedName>
</protein>
<dbReference type="Proteomes" id="UP000807353">
    <property type="component" value="Unassembled WGS sequence"/>
</dbReference>
<evidence type="ECO:0000256" key="2">
    <source>
        <dbReference type="SAM" id="Phobius"/>
    </source>
</evidence>
<proteinExistence type="predicted"/>
<keyword evidence="2" id="KW-0812">Transmembrane</keyword>
<reference evidence="3" key="1">
    <citation type="submission" date="2020-11" db="EMBL/GenBank/DDBJ databases">
        <authorList>
            <consortium name="DOE Joint Genome Institute"/>
            <person name="Ahrendt S."/>
            <person name="Riley R."/>
            <person name="Andreopoulos W."/>
            <person name="Labutti K."/>
            <person name="Pangilinan J."/>
            <person name="Ruiz-Duenas F.J."/>
            <person name="Barrasa J.M."/>
            <person name="Sanchez-Garcia M."/>
            <person name="Camarero S."/>
            <person name="Miyauchi S."/>
            <person name="Serrano A."/>
            <person name="Linde D."/>
            <person name="Babiker R."/>
            <person name="Drula E."/>
            <person name="Ayuso-Fernandez I."/>
            <person name="Pacheco R."/>
            <person name="Padilla G."/>
            <person name="Ferreira P."/>
            <person name="Barriuso J."/>
            <person name="Kellner H."/>
            <person name="Castanera R."/>
            <person name="Alfaro M."/>
            <person name="Ramirez L."/>
            <person name="Pisabarro A.G."/>
            <person name="Kuo A."/>
            <person name="Tritt A."/>
            <person name="Lipzen A."/>
            <person name="He G."/>
            <person name="Yan M."/>
            <person name="Ng V."/>
            <person name="Cullen D."/>
            <person name="Martin F."/>
            <person name="Rosso M.-N."/>
            <person name="Henrissat B."/>
            <person name="Hibbett D."/>
            <person name="Martinez A.T."/>
            <person name="Grigoriev I.V."/>
        </authorList>
    </citation>
    <scope>NUCLEOTIDE SEQUENCE</scope>
    <source>
        <strain evidence="3">CBS 247.69</strain>
    </source>
</reference>
<feature type="transmembrane region" description="Helical" evidence="2">
    <location>
        <begin position="234"/>
        <end position="256"/>
    </location>
</feature>
<feature type="region of interest" description="Disordered" evidence="1">
    <location>
        <begin position="1044"/>
        <end position="1065"/>
    </location>
</feature>
<organism evidence="3 4">
    <name type="scientific">Collybia nuda</name>
    <dbReference type="NCBI Taxonomy" id="64659"/>
    <lineage>
        <taxon>Eukaryota</taxon>
        <taxon>Fungi</taxon>
        <taxon>Dikarya</taxon>
        <taxon>Basidiomycota</taxon>
        <taxon>Agaricomycotina</taxon>
        <taxon>Agaricomycetes</taxon>
        <taxon>Agaricomycetidae</taxon>
        <taxon>Agaricales</taxon>
        <taxon>Tricholomatineae</taxon>
        <taxon>Clitocybaceae</taxon>
        <taxon>Collybia</taxon>
    </lineage>
</organism>
<sequence>MSDSEPMLKPTPARFIHPMTAPSPPSTAALVSSYDDQESTLDITDVQSRSSFKARTPPSRFGYPPRMRSSNLHHHSPGPGGHTPVAATALFAHNAAPLSLPNLDKYLASMPSPDFSDIVLDDNGMFSPMGELSKLNISLDDLETNVRRPSVWSNRTTILGSAANLIIGFMGSSAFASFYSLQGLFNTIQIFALILSTIVPIGGKDLEDKWRKLFLGTIPNVLALNFASTLSQSLIFLLIFMGIAAALLYCFYRFTLHCNRFNDSEGLQQKTFSGKQWGVVIVTFLLTVIYLPLSTMAVHVLVWSQDLWVVPNPYLTSSVLPVLGTPGEYRSPTDFCWTTTMKRNQINYAPVIIILSSVVFIFLTLWFPMALRRVIRQSVPKVDRFSALGRARGEVDMDGEYHRLLSRDQNPFAFLYNGFRRGWGTYESSYLFAKLSTLVIIAVIDPDNCLFRSFSRSRMILVRQIFLLISTIGFFLAQCIFAPFLDPVNNASEWTSRLNYITTAIVALVVVFHIPGEDIVKTYVLYSIYITTYGLSFYFSIINQGFMQRAVKRFSRRIDFSIDIFSPSLDIKTTSIHTKRRIWQESITVLLLTTPKCAIPKEQAMKFAQARDSEFPPYLLGFCGTPGERHAENLKILREVGTQAYDKAATLLSGPDYMRYKNIKDKIQRSFIGPDSYWKNPNSLLNPKCRNFFGNGWWIPFPPALVLRYDDGPLVVLKEAAELETYIIQNSSDDIQRRRLVRISLRALEGQVVTWPYDHISQIGYRSIWCCGGKHYGAISSISYHSCVLRIKRQGDLAWNGYQLGSGFGIQLVYPNNIVLPGDVIGINDDYDLTAPLAQFLKLNQHLLHERLRQFEGMISTYRRHQRRESHWKTQVLPYEFLSFIYNQPQDPTALTGSFIRSGCDLGVQQSFMNDSSPFVAAYQRFLAVTSSEAATWWYIFWDDLWRRNNDAITELRIHAADFDPHYPTSIAYTPLPRAALEGFLAQRGLFSKGPNSHAFFTPGFLNKIYLRLNDTVFRASSHAILFHLGDDDTEFEMNDVDLETRAPGSTSGTGGGTDHDDSWIRTRPTYRWEGLLNDRPIKGKKGRRKWLTKLGAWLGLTPLWETGIRPGGVSLDVYLENGQYVILDPQENSTAQGLG</sequence>
<feature type="transmembrane region" description="Helical" evidence="2">
    <location>
        <begin position="465"/>
        <end position="485"/>
    </location>
</feature>
<feature type="transmembrane region" description="Helical" evidence="2">
    <location>
        <begin position="497"/>
        <end position="516"/>
    </location>
</feature>
<comment type="caution">
    <text evidence="3">The sequence shown here is derived from an EMBL/GenBank/DDBJ whole genome shotgun (WGS) entry which is preliminary data.</text>
</comment>
<dbReference type="EMBL" id="MU150388">
    <property type="protein sequence ID" value="KAF9457057.1"/>
    <property type="molecule type" value="Genomic_DNA"/>
</dbReference>
<feature type="transmembrane region" description="Helical" evidence="2">
    <location>
        <begin position="523"/>
        <end position="542"/>
    </location>
</feature>
<evidence type="ECO:0000313" key="3">
    <source>
        <dbReference type="EMBL" id="KAF9457057.1"/>
    </source>
</evidence>
<dbReference type="OrthoDB" id="10261361at2759"/>
<keyword evidence="2" id="KW-0472">Membrane</keyword>
<keyword evidence="4" id="KW-1185">Reference proteome</keyword>
<feature type="compositionally biased region" description="Polar residues" evidence="1">
    <location>
        <begin position="40"/>
        <end position="53"/>
    </location>
</feature>
<accession>A0A9P6C9D9</accession>